<comment type="caution">
    <text evidence="1">The sequence shown here is derived from an EMBL/GenBank/DDBJ whole genome shotgun (WGS) entry which is preliminary data.</text>
</comment>
<dbReference type="AlphaFoldDB" id="A0A8T0DI18"/>
<accession>A0A8T0DI18</accession>
<dbReference type="EMBL" id="JTDF01003770">
    <property type="protein sequence ID" value="KAF8567513.1"/>
    <property type="molecule type" value="Genomic_DNA"/>
</dbReference>
<name>A0A8T0DI18_9TREM</name>
<protein>
    <submittedName>
        <fullName evidence="1">Uncharacterized protein</fullName>
    </submittedName>
</protein>
<keyword evidence="2" id="KW-1185">Reference proteome</keyword>
<evidence type="ECO:0000313" key="2">
    <source>
        <dbReference type="Proteomes" id="UP000699462"/>
    </source>
</evidence>
<sequence length="90" mass="9649">MLIGCDLSMAHWVLDQGLGRGNDPCAVRGPLGRMLLESSWMNGLTGTPKTSVPHLSGDASLLLQLEGIFNLEFSVPNVLCLMMTAMFLGT</sequence>
<dbReference type="Proteomes" id="UP000699462">
    <property type="component" value="Unassembled WGS sequence"/>
</dbReference>
<gene>
    <name evidence="1" type="ORF">P879_10207</name>
</gene>
<organism evidence="1 2">
    <name type="scientific">Paragonimus westermani</name>
    <dbReference type="NCBI Taxonomy" id="34504"/>
    <lineage>
        <taxon>Eukaryota</taxon>
        <taxon>Metazoa</taxon>
        <taxon>Spiralia</taxon>
        <taxon>Lophotrochozoa</taxon>
        <taxon>Platyhelminthes</taxon>
        <taxon>Trematoda</taxon>
        <taxon>Digenea</taxon>
        <taxon>Plagiorchiida</taxon>
        <taxon>Troglotremata</taxon>
        <taxon>Troglotrematidae</taxon>
        <taxon>Paragonimus</taxon>
    </lineage>
</organism>
<evidence type="ECO:0000313" key="1">
    <source>
        <dbReference type="EMBL" id="KAF8567513.1"/>
    </source>
</evidence>
<reference evidence="1 2" key="1">
    <citation type="submission" date="2019-07" db="EMBL/GenBank/DDBJ databases">
        <title>Annotation for the trematode Paragonimus westermani.</title>
        <authorList>
            <person name="Choi Y.-J."/>
        </authorList>
    </citation>
    <scope>NUCLEOTIDE SEQUENCE [LARGE SCALE GENOMIC DNA]</scope>
    <source>
        <strain evidence="1">180907_Pwestermani</strain>
    </source>
</reference>
<proteinExistence type="predicted"/>